<name>A0A8W8JLW0_MAGGI</name>
<evidence type="ECO:0000313" key="2">
    <source>
        <dbReference type="Proteomes" id="UP000005408"/>
    </source>
</evidence>
<proteinExistence type="predicted"/>
<organism evidence="1 2">
    <name type="scientific">Magallana gigas</name>
    <name type="common">Pacific oyster</name>
    <name type="synonym">Crassostrea gigas</name>
    <dbReference type="NCBI Taxonomy" id="29159"/>
    <lineage>
        <taxon>Eukaryota</taxon>
        <taxon>Metazoa</taxon>
        <taxon>Spiralia</taxon>
        <taxon>Lophotrochozoa</taxon>
        <taxon>Mollusca</taxon>
        <taxon>Bivalvia</taxon>
        <taxon>Autobranchia</taxon>
        <taxon>Pteriomorphia</taxon>
        <taxon>Ostreida</taxon>
        <taxon>Ostreoidea</taxon>
        <taxon>Ostreidae</taxon>
        <taxon>Magallana</taxon>
    </lineage>
</organism>
<reference evidence="1" key="1">
    <citation type="submission" date="2022-08" db="UniProtKB">
        <authorList>
            <consortium name="EnsemblMetazoa"/>
        </authorList>
    </citation>
    <scope>IDENTIFICATION</scope>
    <source>
        <strain evidence="1">05x7-T-G4-1.051#20</strain>
    </source>
</reference>
<dbReference type="EnsemblMetazoa" id="G19249.1">
    <property type="protein sequence ID" value="G19249.1:cds"/>
    <property type="gene ID" value="G19249"/>
</dbReference>
<keyword evidence="2" id="KW-1185">Reference proteome</keyword>
<accession>A0A8W8JLW0</accession>
<evidence type="ECO:0000313" key="1">
    <source>
        <dbReference type="EnsemblMetazoa" id="G19249.1:cds"/>
    </source>
</evidence>
<dbReference type="AlphaFoldDB" id="A0A8W8JLW0"/>
<sequence length="131" mass="14499">MSIQGRNDDLACLILLISTLNATTTLTIYQGADNYRRNITVRGFCGICKNSTTVICCFGFYLNSVIYTCKKCMPGYSGPYCTTRCPYPTYGSRCQEHCDCSNATCDVSIGCKILTTVVNFSFFTFLSICLT</sequence>
<protein>
    <submittedName>
        <fullName evidence="1">Uncharacterized protein</fullName>
    </submittedName>
</protein>
<dbReference type="Proteomes" id="UP000005408">
    <property type="component" value="Unassembled WGS sequence"/>
</dbReference>
<dbReference type="Gene3D" id="2.170.300.10">
    <property type="entry name" value="Tie2 ligand-binding domain superfamily"/>
    <property type="match status" value="1"/>
</dbReference>